<dbReference type="AlphaFoldDB" id="A0A8J2WEK4"/>
<keyword evidence="2" id="KW-0732">Signal</keyword>
<feature type="chain" id="PRO_5035259388" evidence="2">
    <location>
        <begin position="17"/>
        <end position="208"/>
    </location>
</feature>
<evidence type="ECO:0000256" key="1">
    <source>
        <dbReference type="SAM" id="Phobius"/>
    </source>
</evidence>
<protein>
    <submittedName>
        <fullName evidence="3">Uncharacterized protein</fullName>
    </submittedName>
</protein>
<proteinExistence type="predicted"/>
<accession>A0A8J2WEK4</accession>
<dbReference type="EMBL" id="CAKKLH010000135">
    <property type="protein sequence ID" value="CAH0104383.1"/>
    <property type="molecule type" value="Genomic_DNA"/>
</dbReference>
<reference evidence="3" key="1">
    <citation type="submission" date="2021-11" db="EMBL/GenBank/DDBJ databases">
        <authorList>
            <person name="Schell T."/>
        </authorList>
    </citation>
    <scope>NUCLEOTIDE SEQUENCE</scope>
    <source>
        <strain evidence="3">M5</strain>
    </source>
</reference>
<evidence type="ECO:0000313" key="4">
    <source>
        <dbReference type="Proteomes" id="UP000789390"/>
    </source>
</evidence>
<sequence length="208" mass="24162">MPVCVFLIFLVTSMNCQKPLERGNNTSLFGEDRIKRTIVGSPTAHPSQQNMTLQTAQTEVMSTLIRSFVSWERKWLDLVSENSSLEMAAYLVLAVLSTFGIIFTPLIVLIKLLFPSFAIVKRKRSIDHDEPHLDFSLPQWMDQMESWVNTHKATEKRYRCCFYPTEPKRTGFARCFPLLSKYMYPWNNPCPKENGYRDVVIGKDYKLH</sequence>
<keyword evidence="1" id="KW-0812">Transmembrane</keyword>
<evidence type="ECO:0000313" key="3">
    <source>
        <dbReference type="EMBL" id="CAH0104383.1"/>
    </source>
</evidence>
<keyword evidence="4" id="KW-1185">Reference proteome</keyword>
<comment type="caution">
    <text evidence="3">The sequence shown here is derived from an EMBL/GenBank/DDBJ whole genome shotgun (WGS) entry which is preliminary data.</text>
</comment>
<evidence type="ECO:0000256" key="2">
    <source>
        <dbReference type="SAM" id="SignalP"/>
    </source>
</evidence>
<organism evidence="3 4">
    <name type="scientific">Daphnia galeata</name>
    <dbReference type="NCBI Taxonomy" id="27404"/>
    <lineage>
        <taxon>Eukaryota</taxon>
        <taxon>Metazoa</taxon>
        <taxon>Ecdysozoa</taxon>
        <taxon>Arthropoda</taxon>
        <taxon>Crustacea</taxon>
        <taxon>Branchiopoda</taxon>
        <taxon>Diplostraca</taxon>
        <taxon>Cladocera</taxon>
        <taxon>Anomopoda</taxon>
        <taxon>Daphniidae</taxon>
        <taxon>Daphnia</taxon>
    </lineage>
</organism>
<dbReference type="Proteomes" id="UP000789390">
    <property type="component" value="Unassembled WGS sequence"/>
</dbReference>
<dbReference type="OrthoDB" id="6335945at2759"/>
<feature type="signal peptide" evidence="2">
    <location>
        <begin position="1"/>
        <end position="16"/>
    </location>
</feature>
<gene>
    <name evidence="3" type="ORF">DGAL_LOCUS7280</name>
</gene>
<feature type="transmembrane region" description="Helical" evidence="1">
    <location>
        <begin position="87"/>
        <end position="114"/>
    </location>
</feature>
<keyword evidence="1" id="KW-0472">Membrane</keyword>
<keyword evidence="1" id="KW-1133">Transmembrane helix</keyword>
<name>A0A8J2WEK4_9CRUS</name>